<sequence length="174" mass="18813">MRIWILSRIMLLVVLVVTALEWPKSGFRGARKSQIRVSSPNPIRKWAGRTTDRVRAGCTGRIPTGKERVARLVRISTGQVSRLGRSTDPRVAWVSTGQVNLDTRAALVHMDSSFVEEEIDLNSINGGEIVLYSEVIDLCSGVGISLNGGAVLVLGGDGEISSTLSLSSFSSLEF</sequence>
<dbReference type="AlphaFoldDB" id="A0A2N9F2Y6"/>
<feature type="chain" id="PRO_5015009669" evidence="1">
    <location>
        <begin position="20"/>
        <end position="174"/>
    </location>
</feature>
<accession>A0A2N9F2Y6</accession>
<evidence type="ECO:0000256" key="1">
    <source>
        <dbReference type="SAM" id="SignalP"/>
    </source>
</evidence>
<feature type="signal peptide" evidence="1">
    <location>
        <begin position="1"/>
        <end position="19"/>
    </location>
</feature>
<keyword evidence="1" id="KW-0732">Signal</keyword>
<dbReference type="EMBL" id="OIVN01000509">
    <property type="protein sequence ID" value="SPC81350.1"/>
    <property type="molecule type" value="Genomic_DNA"/>
</dbReference>
<protein>
    <submittedName>
        <fullName evidence="2">Uncharacterized protein</fullName>
    </submittedName>
</protein>
<name>A0A2N9F2Y6_FAGSY</name>
<proteinExistence type="predicted"/>
<reference evidence="2" key="1">
    <citation type="submission" date="2018-02" db="EMBL/GenBank/DDBJ databases">
        <authorList>
            <person name="Cohen D.B."/>
            <person name="Kent A.D."/>
        </authorList>
    </citation>
    <scope>NUCLEOTIDE SEQUENCE</scope>
</reference>
<gene>
    <name evidence="2" type="ORF">FSB_LOCUS9232</name>
</gene>
<organism evidence="2">
    <name type="scientific">Fagus sylvatica</name>
    <name type="common">Beechnut</name>
    <dbReference type="NCBI Taxonomy" id="28930"/>
    <lineage>
        <taxon>Eukaryota</taxon>
        <taxon>Viridiplantae</taxon>
        <taxon>Streptophyta</taxon>
        <taxon>Embryophyta</taxon>
        <taxon>Tracheophyta</taxon>
        <taxon>Spermatophyta</taxon>
        <taxon>Magnoliopsida</taxon>
        <taxon>eudicotyledons</taxon>
        <taxon>Gunneridae</taxon>
        <taxon>Pentapetalae</taxon>
        <taxon>rosids</taxon>
        <taxon>fabids</taxon>
        <taxon>Fagales</taxon>
        <taxon>Fagaceae</taxon>
        <taxon>Fagus</taxon>
    </lineage>
</organism>
<evidence type="ECO:0000313" key="2">
    <source>
        <dbReference type="EMBL" id="SPC81350.1"/>
    </source>
</evidence>